<organism evidence="2 3">
    <name type="scientific">Gehongia tenuis</name>
    <dbReference type="NCBI Taxonomy" id="2763655"/>
    <lineage>
        <taxon>Bacteria</taxon>
        <taxon>Bacillati</taxon>
        <taxon>Bacillota</taxon>
        <taxon>Clostridia</taxon>
        <taxon>Christensenellales</taxon>
        <taxon>Christensenellaceae</taxon>
        <taxon>Gehongia</taxon>
    </lineage>
</organism>
<protein>
    <submittedName>
        <fullName evidence="2">GNAT family N-acetyltransferase</fullName>
    </submittedName>
</protein>
<dbReference type="EMBL" id="JACRSR010000001">
    <property type="protein sequence ID" value="MBC8530301.1"/>
    <property type="molecule type" value="Genomic_DNA"/>
</dbReference>
<dbReference type="Pfam" id="PF13508">
    <property type="entry name" value="Acetyltransf_7"/>
    <property type="match status" value="1"/>
</dbReference>
<dbReference type="PROSITE" id="PS51186">
    <property type="entry name" value="GNAT"/>
    <property type="match status" value="1"/>
</dbReference>
<accession>A0A926HPL2</accession>
<proteinExistence type="predicted"/>
<gene>
    <name evidence="2" type="ORF">H8696_00375</name>
</gene>
<dbReference type="InterPro" id="IPR000182">
    <property type="entry name" value="GNAT_dom"/>
</dbReference>
<keyword evidence="3" id="KW-1185">Reference proteome</keyword>
<dbReference type="CDD" id="cd04301">
    <property type="entry name" value="NAT_SF"/>
    <property type="match status" value="1"/>
</dbReference>
<dbReference type="Gene3D" id="3.40.630.30">
    <property type="match status" value="1"/>
</dbReference>
<evidence type="ECO:0000313" key="3">
    <source>
        <dbReference type="Proteomes" id="UP000623172"/>
    </source>
</evidence>
<comment type="caution">
    <text evidence="2">The sequence shown here is derived from an EMBL/GenBank/DDBJ whole genome shotgun (WGS) entry which is preliminary data.</text>
</comment>
<evidence type="ECO:0000313" key="2">
    <source>
        <dbReference type="EMBL" id="MBC8530301.1"/>
    </source>
</evidence>
<dbReference type="AlphaFoldDB" id="A0A926HPL2"/>
<sequence length="75" mass="8548">MNMLYLLNEYRGKGLGQKLVSFWEAQMRSEGYPLVMTSTVSCEYAQHFYYKLGYAAVGGFTAQDGSYELILEKSL</sequence>
<feature type="domain" description="N-acetyltransferase" evidence="1">
    <location>
        <begin position="1"/>
        <end position="75"/>
    </location>
</feature>
<name>A0A926HPL2_9FIRM</name>
<evidence type="ECO:0000259" key="1">
    <source>
        <dbReference type="PROSITE" id="PS51186"/>
    </source>
</evidence>
<dbReference type="InterPro" id="IPR016181">
    <property type="entry name" value="Acyl_CoA_acyltransferase"/>
</dbReference>
<dbReference type="GO" id="GO:0016747">
    <property type="term" value="F:acyltransferase activity, transferring groups other than amino-acyl groups"/>
    <property type="evidence" value="ECO:0007669"/>
    <property type="project" value="InterPro"/>
</dbReference>
<dbReference type="SUPFAM" id="SSF55729">
    <property type="entry name" value="Acyl-CoA N-acyltransferases (Nat)"/>
    <property type="match status" value="1"/>
</dbReference>
<reference evidence="2" key="1">
    <citation type="submission" date="2020-08" db="EMBL/GenBank/DDBJ databases">
        <title>Genome public.</title>
        <authorList>
            <person name="Liu C."/>
            <person name="Sun Q."/>
        </authorList>
    </citation>
    <scope>NUCLEOTIDE SEQUENCE</scope>
    <source>
        <strain evidence="2">NSJ-53</strain>
    </source>
</reference>
<dbReference type="Proteomes" id="UP000623172">
    <property type="component" value="Unassembled WGS sequence"/>
</dbReference>